<reference evidence="3" key="1">
    <citation type="journal article" date="2019" name="Int. J. Syst. Evol. Microbiol.">
        <title>The Global Catalogue of Microorganisms (GCM) 10K type strain sequencing project: providing services to taxonomists for standard genome sequencing and annotation.</title>
        <authorList>
            <consortium name="The Broad Institute Genomics Platform"/>
            <consortium name="The Broad Institute Genome Sequencing Center for Infectious Disease"/>
            <person name="Wu L."/>
            <person name="Ma J."/>
        </authorList>
    </citation>
    <scope>NUCLEOTIDE SEQUENCE [LARGE SCALE GENOMIC DNA]</scope>
    <source>
        <strain evidence="3">JCM 18410</strain>
    </source>
</reference>
<proteinExistence type="predicted"/>
<dbReference type="PANTHER" id="PTHR12612">
    <property type="entry name" value="NUCLEAR TRANSPORT FACTOR 2"/>
    <property type="match status" value="1"/>
</dbReference>
<keyword evidence="3" id="KW-1185">Reference proteome</keyword>
<dbReference type="InterPro" id="IPR018222">
    <property type="entry name" value="Nuclear_transport_factor_2_euk"/>
</dbReference>
<dbReference type="InterPro" id="IPR002075">
    <property type="entry name" value="NTF2_dom"/>
</dbReference>
<dbReference type="InterPro" id="IPR032710">
    <property type="entry name" value="NTF2-like_dom_sf"/>
</dbReference>
<comment type="caution">
    <text evidence="2">The sequence shown here is derived from an EMBL/GenBank/DDBJ whole genome shotgun (WGS) entry which is preliminary data.</text>
</comment>
<name>A0ABP9KN65_9ACTN</name>
<dbReference type="Pfam" id="PF02136">
    <property type="entry name" value="NTF2"/>
    <property type="match status" value="1"/>
</dbReference>
<dbReference type="Gene3D" id="3.10.450.50">
    <property type="match status" value="1"/>
</dbReference>
<accession>A0ABP9KN65</accession>
<dbReference type="SUPFAM" id="SSF54427">
    <property type="entry name" value="NTF2-like"/>
    <property type="match status" value="1"/>
</dbReference>
<sequence length="124" mass="13312">MSADVDNIAKQFADHFYSTFDTASVGLEPLYREASMLTWDGSPSLGSVEIMKVLPAAFKGGVTHQVDAIDAQPASQNAAAILVQVTGSFTNAGTARKFTEAFQLLPDGSSYYIHNHIRRTAEAS</sequence>
<evidence type="ECO:0000313" key="2">
    <source>
        <dbReference type="EMBL" id="GAA5062219.1"/>
    </source>
</evidence>
<dbReference type="EMBL" id="BAABKC010000057">
    <property type="protein sequence ID" value="GAA5062219.1"/>
    <property type="molecule type" value="Genomic_DNA"/>
</dbReference>
<dbReference type="PROSITE" id="PS50177">
    <property type="entry name" value="NTF2_DOMAIN"/>
    <property type="match status" value="1"/>
</dbReference>
<organism evidence="2 3">
    <name type="scientific">Streptomyces similanensis</name>
    <dbReference type="NCBI Taxonomy" id="1274988"/>
    <lineage>
        <taxon>Bacteria</taxon>
        <taxon>Bacillati</taxon>
        <taxon>Actinomycetota</taxon>
        <taxon>Actinomycetes</taxon>
        <taxon>Kitasatosporales</taxon>
        <taxon>Streptomycetaceae</taxon>
        <taxon>Streptomyces</taxon>
    </lineage>
</organism>
<gene>
    <name evidence="2" type="ORF">GCM10023336_40390</name>
</gene>
<evidence type="ECO:0000259" key="1">
    <source>
        <dbReference type="PROSITE" id="PS50177"/>
    </source>
</evidence>
<evidence type="ECO:0000313" key="3">
    <source>
        <dbReference type="Proteomes" id="UP001500124"/>
    </source>
</evidence>
<feature type="domain" description="NTF2" evidence="1">
    <location>
        <begin position="8"/>
        <end position="120"/>
    </location>
</feature>
<protein>
    <recommendedName>
        <fullName evidence="1">NTF2 domain-containing protein</fullName>
    </recommendedName>
</protein>
<dbReference type="Proteomes" id="UP001500124">
    <property type="component" value="Unassembled WGS sequence"/>
</dbReference>
<dbReference type="CDD" id="cd00780">
    <property type="entry name" value="NTF2"/>
    <property type="match status" value="1"/>
</dbReference>
<dbReference type="RefSeq" id="WP_345669591.1">
    <property type="nucleotide sequence ID" value="NZ_BAABKC010000057.1"/>
</dbReference>
<dbReference type="InterPro" id="IPR045875">
    <property type="entry name" value="NTF2"/>
</dbReference>